<evidence type="ECO:0008006" key="5">
    <source>
        <dbReference type="Google" id="ProtNLM"/>
    </source>
</evidence>
<name>A0A5M7B4K9_9FLAO</name>
<evidence type="ECO:0000313" key="3">
    <source>
        <dbReference type="Proteomes" id="UP000315145"/>
    </source>
</evidence>
<gene>
    <name evidence="1" type="ORF">F2B50_11435</name>
    <name evidence="2" type="ORF">FPF71_11435</name>
</gene>
<dbReference type="OrthoDB" id="1441376at2"/>
<reference evidence="1 4" key="1">
    <citation type="journal article" date="2015" name="Int. J. Syst. Evol. Microbiol.">
        <title>Algibacter amylolyticus sp. nov., isolated from intertidal sediment.</title>
        <authorList>
            <person name="Zhang D.C."/>
            <person name="Wu J."/>
            <person name="Neuner K."/>
            <person name="Yao J."/>
            <person name="Margesin R."/>
        </authorList>
    </citation>
    <scope>NUCLEOTIDE SEQUENCE [LARGE SCALE GENOMIC DNA]</scope>
    <source>
        <strain evidence="1 4">RU-4-M-4</strain>
    </source>
</reference>
<dbReference type="Proteomes" id="UP000315145">
    <property type="component" value="Unassembled WGS sequence"/>
</dbReference>
<keyword evidence="3" id="KW-1185">Reference proteome</keyword>
<proteinExistence type="predicted"/>
<evidence type="ECO:0000313" key="2">
    <source>
        <dbReference type="EMBL" id="TSJ73805.1"/>
    </source>
</evidence>
<sequence>MKKLTLFICIILLCSCNNKPKVDNIEKTPSIIVNTNNSLEGAWKLVSFINYGENGIADTILTSDTNKQIKMYSKTKVMWSRTRIFDTIDWFAYGEYKIENGILTEILEYGSKSMNEVIKEKTEFSFNVTISENEFSQTEIDDLGHPIISENYIRLE</sequence>
<dbReference type="EMBL" id="VMBF01000008">
    <property type="protein sequence ID" value="TSJ73805.1"/>
    <property type="molecule type" value="Genomic_DNA"/>
</dbReference>
<dbReference type="PROSITE" id="PS51257">
    <property type="entry name" value="PROKAR_LIPOPROTEIN"/>
    <property type="match status" value="1"/>
</dbReference>
<dbReference type="AlphaFoldDB" id="A0A5M7B4K9"/>
<reference evidence="2 3" key="2">
    <citation type="submission" date="2019-07" db="EMBL/GenBank/DDBJ databases">
        <title>Algibacter marinivivus sp. nov., isolated from the surface of a marine red alga.</title>
        <authorList>
            <person name="Zhong X."/>
            <person name="Xu W."/>
            <person name="Zhang Y."/>
            <person name="Zhang Q."/>
            <person name="Du Z."/>
        </authorList>
    </citation>
    <scope>NUCLEOTIDE SEQUENCE [LARGE SCALE GENOMIC DNA]</scope>
    <source>
        <strain evidence="2 3">RU-4-M-4</strain>
    </source>
</reference>
<accession>A0A5M7B4K9</accession>
<protein>
    <recommendedName>
        <fullName evidence="5">Lipocalin-like domain-containing protein</fullName>
    </recommendedName>
</protein>
<comment type="caution">
    <text evidence="1">The sequence shown here is derived from an EMBL/GenBank/DDBJ whole genome shotgun (WGS) entry which is preliminary data.</text>
</comment>
<reference evidence="1" key="3">
    <citation type="submission" date="2019-09" db="EMBL/GenBank/DDBJ databases">
        <authorList>
            <person name="Zhang D.-C."/>
        </authorList>
    </citation>
    <scope>NUCLEOTIDE SEQUENCE</scope>
    <source>
        <strain evidence="1">RU-4-M-4</strain>
    </source>
</reference>
<dbReference type="EMBL" id="VWRS01000008">
    <property type="protein sequence ID" value="KAA5823317.1"/>
    <property type="molecule type" value="Genomic_DNA"/>
</dbReference>
<evidence type="ECO:0000313" key="4">
    <source>
        <dbReference type="Proteomes" id="UP000322315"/>
    </source>
</evidence>
<organism evidence="1 4">
    <name type="scientific">Algibacter amylolyticus</name>
    <dbReference type="NCBI Taxonomy" id="1608400"/>
    <lineage>
        <taxon>Bacteria</taxon>
        <taxon>Pseudomonadati</taxon>
        <taxon>Bacteroidota</taxon>
        <taxon>Flavobacteriia</taxon>
        <taxon>Flavobacteriales</taxon>
        <taxon>Flavobacteriaceae</taxon>
        <taxon>Algibacter</taxon>
    </lineage>
</organism>
<dbReference type="Proteomes" id="UP000322315">
    <property type="component" value="Unassembled WGS sequence"/>
</dbReference>
<dbReference type="RefSeq" id="WP_144116808.1">
    <property type="nucleotide sequence ID" value="NZ_JACHGE010000002.1"/>
</dbReference>
<evidence type="ECO:0000313" key="1">
    <source>
        <dbReference type="EMBL" id="KAA5823317.1"/>
    </source>
</evidence>